<feature type="compositionally biased region" description="Basic and acidic residues" evidence="1">
    <location>
        <begin position="156"/>
        <end position="170"/>
    </location>
</feature>
<feature type="region of interest" description="Disordered" evidence="1">
    <location>
        <begin position="13"/>
        <end position="32"/>
    </location>
</feature>
<reference evidence="2 3" key="1">
    <citation type="submission" date="2021-02" db="EMBL/GenBank/DDBJ databases">
        <authorList>
            <person name="Lee D.-H."/>
        </authorList>
    </citation>
    <scope>NUCLEOTIDE SEQUENCE [LARGE SCALE GENOMIC DNA]</scope>
    <source>
        <strain evidence="2 3">MMS20-R2-29</strain>
    </source>
</reference>
<comment type="caution">
    <text evidence="2">The sequence shown here is derived from an EMBL/GenBank/DDBJ whole genome shotgun (WGS) entry which is preliminary data.</text>
</comment>
<feature type="compositionally biased region" description="Polar residues" evidence="1">
    <location>
        <begin position="107"/>
        <end position="120"/>
    </location>
</feature>
<organism evidence="2 3">
    <name type="scientific">Micromonospora humidisoli</name>
    <dbReference type="NCBI Taxonomy" id="2807622"/>
    <lineage>
        <taxon>Bacteria</taxon>
        <taxon>Bacillati</taxon>
        <taxon>Actinomycetota</taxon>
        <taxon>Actinomycetes</taxon>
        <taxon>Micromonosporales</taxon>
        <taxon>Micromonosporaceae</taxon>
        <taxon>Micromonospora</taxon>
    </lineage>
</organism>
<sequence>MTAAASATLLLAACGGGSDDDGPGDAGGTGNSFAAYQECLRNNGVALPTMGPSRGPGGARPSGLPSGFPTDRPTARPSGFPTGSADPSRGARRGFPGGGRPEGVDEQTWQKAQQACASVQPSGRPGGPGASGAPGARPAGSDDGRSTAYRTCLTDRGQDPDRLVDSDPKTGEALAACAVLSPSPTT</sequence>
<proteinExistence type="predicted"/>
<dbReference type="Proteomes" id="UP000809587">
    <property type="component" value="Unassembled WGS sequence"/>
</dbReference>
<evidence type="ECO:0000313" key="3">
    <source>
        <dbReference type="Proteomes" id="UP000809587"/>
    </source>
</evidence>
<dbReference type="EMBL" id="JAFEUO010000004">
    <property type="protein sequence ID" value="MBM7084222.1"/>
    <property type="molecule type" value="Genomic_DNA"/>
</dbReference>
<evidence type="ECO:0008006" key="4">
    <source>
        <dbReference type="Google" id="ProtNLM"/>
    </source>
</evidence>
<protein>
    <recommendedName>
        <fullName evidence="4">PT repeat-containing protein</fullName>
    </recommendedName>
</protein>
<evidence type="ECO:0000313" key="2">
    <source>
        <dbReference type="EMBL" id="MBM7084222.1"/>
    </source>
</evidence>
<accession>A0ABS2JCF0</accession>
<feature type="region of interest" description="Disordered" evidence="1">
    <location>
        <begin position="44"/>
        <end position="186"/>
    </location>
</feature>
<evidence type="ECO:0000256" key="1">
    <source>
        <dbReference type="SAM" id="MobiDB-lite"/>
    </source>
</evidence>
<keyword evidence="3" id="KW-1185">Reference proteome</keyword>
<gene>
    <name evidence="2" type="ORF">JQN84_17030</name>
</gene>
<name>A0ABS2JCF0_9ACTN</name>